<name>A0AAN9A5C0_HALRR</name>
<feature type="non-terminal residue" evidence="2">
    <location>
        <position position="178"/>
    </location>
</feature>
<protein>
    <submittedName>
        <fullName evidence="2">Uncharacterized protein</fullName>
    </submittedName>
</protein>
<comment type="caution">
    <text evidence="2">The sequence shown here is derived from an EMBL/GenBank/DDBJ whole genome shotgun (WGS) entry which is preliminary data.</text>
</comment>
<evidence type="ECO:0000313" key="2">
    <source>
        <dbReference type="EMBL" id="KAK7074739.1"/>
    </source>
</evidence>
<evidence type="ECO:0000256" key="1">
    <source>
        <dbReference type="SAM" id="MobiDB-lite"/>
    </source>
</evidence>
<dbReference type="Proteomes" id="UP001381693">
    <property type="component" value="Unassembled WGS sequence"/>
</dbReference>
<dbReference type="AlphaFoldDB" id="A0AAN9A5C0"/>
<keyword evidence="3" id="KW-1185">Reference proteome</keyword>
<dbReference type="EMBL" id="JAXCGZ010011469">
    <property type="protein sequence ID" value="KAK7074739.1"/>
    <property type="molecule type" value="Genomic_DNA"/>
</dbReference>
<accession>A0AAN9A5C0</accession>
<sequence length="178" mass="17998">MAATSGGVEWSQMVKPILAASYGSVNKQDIPELVKAIVKSKEEILHHDDQYEPFYSAFCVLAADYLASNAHQVSVGGVSQAVSAARILLQFLAGRVGTPPTAVTTPVPLSSTSSPSVTTSTTPTTGPLSTPLTTTSATTATTVTPPSSATTTSSSTVSTPVTSGCTTSTTTTTAISAA</sequence>
<organism evidence="2 3">
    <name type="scientific">Halocaridina rubra</name>
    <name type="common">Hawaiian red shrimp</name>
    <dbReference type="NCBI Taxonomy" id="373956"/>
    <lineage>
        <taxon>Eukaryota</taxon>
        <taxon>Metazoa</taxon>
        <taxon>Ecdysozoa</taxon>
        <taxon>Arthropoda</taxon>
        <taxon>Crustacea</taxon>
        <taxon>Multicrustacea</taxon>
        <taxon>Malacostraca</taxon>
        <taxon>Eumalacostraca</taxon>
        <taxon>Eucarida</taxon>
        <taxon>Decapoda</taxon>
        <taxon>Pleocyemata</taxon>
        <taxon>Caridea</taxon>
        <taxon>Atyoidea</taxon>
        <taxon>Atyidae</taxon>
        <taxon>Halocaridina</taxon>
    </lineage>
</organism>
<reference evidence="2 3" key="1">
    <citation type="submission" date="2023-11" db="EMBL/GenBank/DDBJ databases">
        <title>Halocaridina rubra genome assembly.</title>
        <authorList>
            <person name="Smith C."/>
        </authorList>
    </citation>
    <scope>NUCLEOTIDE SEQUENCE [LARGE SCALE GENOMIC DNA]</scope>
    <source>
        <strain evidence="2">EP-1</strain>
        <tissue evidence="2">Whole</tissue>
    </source>
</reference>
<gene>
    <name evidence="2" type="ORF">SK128_016300</name>
</gene>
<feature type="region of interest" description="Disordered" evidence="1">
    <location>
        <begin position="100"/>
        <end position="178"/>
    </location>
</feature>
<evidence type="ECO:0000313" key="3">
    <source>
        <dbReference type="Proteomes" id="UP001381693"/>
    </source>
</evidence>
<proteinExistence type="predicted"/>